<name>K6VQD2_9MICO</name>
<feature type="compositionally biased region" description="Polar residues" evidence="6">
    <location>
        <begin position="272"/>
        <end position="288"/>
    </location>
</feature>
<comment type="caution">
    <text evidence="8">The sequence shown here is derived from an EMBL/GenBank/DDBJ whole genome shotgun (WGS) entry which is preliminary data.</text>
</comment>
<reference evidence="8 9" key="1">
    <citation type="submission" date="2012-08" db="EMBL/GenBank/DDBJ databases">
        <title>Whole genome shotgun sequence of Austwickia chelonae NBRC 105200.</title>
        <authorList>
            <person name="Yoshida I."/>
            <person name="Hosoyama A."/>
            <person name="Tsuchikane K."/>
            <person name="Katsumata H."/>
            <person name="Ando Y."/>
            <person name="Ohji S."/>
            <person name="Hamada M."/>
            <person name="Tamura T."/>
            <person name="Yamazoe A."/>
            <person name="Yamazaki S."/>
            <person name="Fujita N."/>
        </authorList>
    </citation>
    <scope>NUCLEOTIDE SEQUENCE [LARGE SCALE GENOMIC DNA]</scope>
    <source>
        <strain evidence="8 9">NBRC 105200</strain>
    </source>
</reference>
<feature type="transmembrane region" description="Helical" evidence="7">
    <location>
        <begin position="89"/>
        <end position="110"/>
    </location>
</feature>
<evidence type="ECO:0000256" key="3">
    <source>
        <dbReference type="ARBA" id="ARBA00022692"/>
    </source>
</evidence>
<dbReference type="Pfam" id="PF09678">
    <property type="entry name" value="Caa3_CtaG"/>
    <property type="match status" value="1"/>
</dbReference>
<comment type="subcellular location">
    <subcellularLocation>
        <location evidence="1">Cell membrane</location>
        <topology evidence="1">Multi-pass membrane protein</topology>
    </subcellularLocation>
</comment>
<gene>
    <name evidence="8" type="ORF">AUCHE_05_04730</name>
</gene>
<dbReference type="eggNOG" id="COG3336">
    <property type="taxonomic scope" value="Bacteria"/>
</dbReference>
<evidence type="ECO:0000256" key="5">
    <source>
        <dbReference type="ARBA" id="ARBA00023136"/>
    </source>
</evidence>
<evidence type="ECO:0000313" key="9">
    <source>
        <dbReference type="Proteomes" id="UP000008495"/>
    </source>
</evidence>
<dbReference type="InterPro" id="IPR019108">
    <property type="entry name" value="Caa3_assmbl_CtaG-rel"/>
</dbReference>
<sequence length="288" mass="31091">MSTRFALHALGDGGGSAPWDFFGYLVLFVVIEIGVGYAVAVRASRRRLPWPVRRICCWYLGLFCVTASTTGPLATAAHGGFTAHMLTHLLLGMIGPVFLVWGAPVTLLLRSLPASGARLFTHFLRSPPVRVLTHPVTAAVLNGGGLWILYVTDLYLVMHTSIVVHAVVHGHVLVAGYVFTASLVGVDPMPHRPSFRLCATTLVVFVAAHSILAKWLYAHPPAGVGVHDGHVGAQLMYYGGDLVDVTLIVALFVGRYTVDGRRMRPLPRKIRSSTTTRQTAGSRTPTPL</sequence>
<feature type="transmembrane region" description="Helical" evidence="7">
    <location>
        <begin position="55"/>
        <end position="77"/>
    </location>
</feature>
<feature type="transmembrane region" description="Helical" evidence="7">
    <location>
        <begin position="237"/>
        <end position="258"/>
    </location>
</feature>
<dbReference type="EMBL" id="BAGZ01000005">
    <property type="protein sequence ID" value="GAB77560.1"/>
    <property type="molecule type" value="Genomic_DNA"/>
</dbReference>
<feature type="transmembrane region" description="Helical" evidence="7">
    <location>
        <begin position="162"/>
        <end position="185"/>
    </location>
</feature>
<dbReference type="STRING" id="100225.SAMN05421595_1397"/>
<dbReference type="RefSeq" id="WP_006502312.1">
    <property type="nucleotide sequence ID" value="NZ_BAGZ01000005.1"/>
</dbReference>
<evidence type="ECO:0000256" key="2">
    <source>
        <dbReference type="ARBA" id="ARBA00022475"/>
    </source>
</evidence>
<proteinExistence type="predicted"/>
<dbReference type="GO" id="GO:0005886">
    <property type="term" value="C:plasma membrane"/>
    <property type="evidence" value="ECO:0007669"/>
    <property type="project" value="UniProtKB-SubCell"/>
</dbReference>
<evidence type="ECO:0000256" key="6">
    <source>
        <dbReference type="SAM" id="MobiDB-lite"/>
    </source>
</evidence>
<feature type="transmembrane region" description="Helical" evidence="7">
    <location>
        <begin position="21"/>
        <end position="43"/>
    </location>
</feature>
<feature type="region of interest" description="Disordered" evidence="6">
    <location>
        <begin position="265"/>
        <end position="288"/>
    </location>
</feature>
<feature type="transmembrane region" description="Helical" evidence="7">
    <location>
        <begin position="131"/>
        <end position="150"/>
    </location>
</feature>
<protein>
    <recommendedName>
        <fullName evidence="10">Cytochrome c oxidase assembly protein</fullName>
    </recommendedName>
</protein>
<evidence type="ECO:0008006" key="10">
    <source>
        <dbReference type="Google" id="ProtNLM"/>
    </source>
</evidence>
<feature type="transmembrane region" description="Helical" evidence="7">
    <location>
        <begin position="197"/>
        <end position="217"/>
    </location>
</feature>
<evidence type="ECO:0000256" key="7">
    <source>
        <dbReference type="SAM" id="Phobius"/>
    </source>
</evidence>
<keyword evidence="5 7" id="KW-0472">Membrane</keyword>
<accession>K6VQD2</accession>
<keyword evidence="9" id="KW-1185">Reference proteome</keyword>
<keyword evidence="4 7" id="KW-1133">Transmembrane helix</keyword>
<keyword evidence="3 7" id="KW-0812">Transmembrane</keyword>
<evidence type="ECO:0000256" key="4">
    <source>
        <dbReference type="ARBA" id="ARBA00022989"/>
    </source>
</evidence>
<dbReference type="Proteomes" id="UP000008495">
    <property type="component" value="Unassembled WGS sequence"/>
</dbReference>
<evidence type="ECO:0000313" key="8">
    <source>
        <dbReference type="EMBL" id="GAB77560.1"/>
    </source>
</evidence>
<dbReference type="AlphaFoldDB" id="K6VQD2"/>
<organism evidence="8 9">
    <name type="scientific">Austwickia chelonae NBRC 105200</name>
    <dbReference type="NCBI Taxonomy" id="1184607"/>
    <lineage>
        <taxon>Bacteria</taxon>
        <taxon>Bacillati</taxon>
        <taxon>Actinomycetota</taxon>
        <taxon>Actinomycetes</taxon>
        <taxon>Micrococcales</taxon>
        <taxon>Dermatophilaceae</taxon>
        <taxon>Austwickia</taxon>
    </lineage>
</organism>
<keyword evidence="2" id="KW-1003">Cell membrane</keyword>
<evidence type="ECO:0000256" key="1">
    <source>
        <dbReference type="ARBA" id="ARBA00004651"/>
    </source>
</evidence>